<dbReference type="InterPro" id="IPR001846">
    <property type="entry name" value="VWF_type-D"/>
</dbReference>
<evidence type="ECO:0000256" key="2">
    <source>
        <dbReference type="ARBA" id="ARBA00007226"/>
    </source>
</evidence>
<keyword evidence="7" id="KW-0166">Nematocyst</keyword>
<reference evidence="11" key="1">
    <citation type="journal article" date="2023" name="G3 (Bethesda)">
        <title>Whole genome assembly and annotation of the endangered Caribbean coral Acropora cervicornis.</title>
        <authorList>
            <person name="Selwyn J.D."/>
            <person name="Vollmer S.V."/>
        </authorList>
    </citation>
    <scope>NUCLEOTIDE SEQUENCE</scope>
    <source>
        <strain evidence="11">K2</strain>
    </source>
</reference>
<gene>
    <name evidence="11" type="ORF">P5673_026399</name>
</gene>
<dbReference type="Gene3D" id="2.10.25.10">
    <property type="entry name" value="Laminin"/>
    <property type="match status" value="2"/>
</dbReference>
<dbReference type="Pfam" id="PF00014">
    <property type="entry name" value="Kunitz_BPTI"/>
    <property type="match status" value="1"/>
</dbReference>
<dbReference type="GO" id="GO:0042151">
    <property type="term" value="C:nematocyst"/>
    <property type="evidence" value="ECO:0007669"/>
    <property type="project" value="UniProtKB-SubCell"/>
</dbReference>
<feature type="domain" description="VWFD" evidence="10">
    <location>
        <begin position="575"/>
        <end position="766"/>
    </location>
</feature>
<evidence type="ECO:0000256" key="8">
    <source>
        <dbReference type="SAM" id="SignalP"/>
    </source>
</evidence>
<dbReference type="PANTHER" id="PTHR11339">
    <property type="entry name" value="EXTRACELLULAR MATRIX GLYCOPROTEIN RELATED"/>
    <property type="match status" value="1"/>
</dbReference>
<feature type="domain" description="BPTI/Kunitz inhibitor" evidence="9">
    <location>
        <begin position="136"/>
        <end position="187"/>
    </location>
</feature>
<dbReference type="InterPro" id="IPR020901">
    <property type="entry name" value="Prtase_inh_Kunz-CS"/>
</dbReference>
<dbReference type="CDD" id="cd19941">
    <property type="entry name" value="TIL"/>
    <property type="match status" value="2"/>
</dbReference>
<dbReference type="CDD" id="cd00109">
    <property type="entry name" value="Kunitz-type"/>
    <property type="match status" value="1"/>
</dbReference>
<dbReference type="GO" id="GO:0004867">
    <property type="term" value="F:serine-type endopeptidase inhibitor activity"/>
    <property type="evidence" value="ECO:0007669"/>
    <property type="project" value="UniProtKB-KW"/>
</dbReference>
<evidence type="ECO:0000256" key="1">
    <source>
        <dbReference type="ARBA" id="ARBA00004532"/>
    </source>
</evidence>
<dbReference type="InterPro" id="IPR050780">
    <property type="entry name" value="Mucin_vWF_Thrombospondin_sf"/>
</dbReference>
<dbReference type="InterPro" id="IPR036880">
    <property type="entry name" value="Kunitz_BPTI_sf"/>
</dbReference>
<dbReference type="Gene3D" id="4.10.410.10">
    <property type="entry name" value="Pancreatic trypsin inhibitor Kunitz domain"/>
    <property type="match status" value="1"/>
</dbReference>
<comment type="subcellular location">
    <subcellularLocation>
        <location evidence="1">Nematocyst</location>
    </subcellularLocation>
</comment>
<protein>
    <submittedName>
        <fullName evidence="11">Mucin-5AC</fullName>
    </submittedName>
</protein>
<dbReference type="PROSITE" id="PS51233">
    <property type="entry name" value="VWFD"/>
    <property type="match status" value="3"/>
</dbReference>
<dbReference type="GO" id="GO:0005615">
    <property type="term" value="C:extracellular space"/>
    <property type="evidence" value="ECO:0007669"/>
    <property type="project" value="TreeGrafter"/>
</dbReference>
<keyword evidence="12" id="KW-1185">Reference proteome</keyword>
<name>A0AAD9UWG5_ACRCE</name>
<dbReference type="SMART" id="SM00131">
    <property type="entry name" value="KU"/>
    <property type="match status" value="1"/>
</dbReference>
<proteinExistence type="inferred from homology"/>
<organism evidence="11 12">
    <name type="scientific">Acropora cervicornis</name>
    <name type="common">Staghorn coral</name>
    <dbReference type="NCBI Taxonomy" id="6130"/>
    <lineage>
        <taxon>Eukaryota</taxon>
        <taxon>Metazoa</taxon>
        <taxon>Cnidaria</taxon>
        <taxon>Anthozoa</taxon>
        <taxon>Hexacorallia</taxon>
        <taxon>Scleractinia</taxon>
        <taxon>Astrocoeniina</taxon>
        <taxon>Acroporidae</taxon>
        <taxon>Acropora</taxon>
    </lineage>
</organism>
<dbReference type="PROSITE" id="PS00280">
    <property type="entry name" value="BPTI_KUNITZ_1"/>
    <property type="match status" value="1"/>
</dbReference>
<dbReference type="InterPro" id="IPR002919">
    <property type="entry name" value="TIL_dom"/>
</dbReference>
<dbReference type="SMART" id="SM00216">
    <property type="entry name" value="VWD"/>
    <property type="match status" value="3"/>
</dbReference>
<evidence type="ECO:0000259" key="10">
    <source>
        <dbReference type="PROSITE" id="PS51233"/>
    </source>
</evidence>
<dbReference type="PANTHER" id="PTHR11339:SF386">
    <property type="entry name" value="HEMOLECTIN, ISOFORM A"/>
    <property type="match status" value="1"/>
</dbReference>
<dbReference type="InterPro" id="IPR002223">
    <property type="entry name" value="Kunitz_BPTI"/>
</dbReference>
<dbReference type="Pfam" id="PF01826">
    <property type="entry name" value="TIL"/>
    <property type="match status" value="2"/>
</dbReference>
<evidence type="ECO:0000256" key="7">
    <source>
        <dbReference type="ARBA" id="ARBA00023331"/>
    </source>
</evidence>
<accession>A0AAD9UWG5</accession>
<dbReference type="InterPro" id="IPR036084">
    <property type="entry name" value="Ser_inhib-like_sf"/>
</dbReference>
<sequence length="1387" mass="156388">MYQRVKLRLAELFVNLLFIVLLQKETQTANAFGYDLENTFETEVNSLVELEKRRLRSLNEPSFTENTVPAPAAGINKAFLEEAIDELSRKRSYAAAVDPCKLHLDLIRKTCDDSNSTLTKRDCLRSCVPKVTGDICYRLWEPEMYGETNIKVERRWYFDQQTRSCMQFDFGGCHGNNNNFRERRDCQLQNDLEVMDDTELYLRSNLQQMESYAECSVFGNAHFSTFDNKTYTFYGKCDYILAEVRDDQETKWQIVLRNDRYCDPMKSCKKELFITAGKRIFELGKRMGNTFKVKMDSVEILRFPFKKEGIRLTLLPPDSPKKIVFRSMVDNVVIIWDGLKKVDIRFPVEKFKGMTHGLCGNFNDNSTDELMDHSGHYQPDINKFADSYNINGATCQNDEYTETPCSLQCTEIDGPEFTACHSVVDKEFFKALCKKDKCAYPGSDSASVANRREVACAVLDVYSRQCALNNVTLNWRREDFCPKSCPANMVYSETAPACARICENRALTQCNIKSVPGCTCAEGMFWNGDTCVKPESCPCYHGGHAYKQGKFRYESCQVCECTPNNWKCHSTKCRASCSALGFTNFQTFDGKQFEVYPKECGYTLLRDCRATSLSSKFSIKVQNEECQDVADMQYCKKQIIYVKYSSKTLEFQRTLSGSSVQIQVIFDGQKITDYLEENGLRVDFVGLHSTQLSSDDFDLILTGQDLYVMAKDLQPGSDGVAKTCGLCGTYNHNSNDDFKGPNNAPSSSADTFLRSWHDSKDKGTCDGILGDVEPTVLVDYCSLYWQNSEHSQTRASFLKKEDGPFKDCLLSSELYYSRAMKTGCRHRESLCDVISGFAKACGDAGYSVGDWRTQISGCVKPSCPDGFVFKYCDDSCPQTCGDVKHPSDCNNRPCIEGCYCEGNKVLMGDKCVFKEECFKETRSCTNGRQWKSGGMTCKGLEEYNVNDTKIGCHCPEGLYWNEFTLKCVKVDQCGCVQDGKYYYEKHVTHPTDCSKVCNGSRMWVEDSRIEKLPEYECAAFGQDNYRTFDGKWIAFRGSVSCQYELMFIKNTRNKVTVSNELCKDSFELLMCKKIVIETDEGKVELSQKDIKVIVNDVSRDYFPGDYPEPCGYSTLKNVEIFSKGLFVVVRVFNPHNPFQPLYEVKYDRGNRVYITPSLKYKGTNELSGLCGNFNDKDEDDNIVKDNSIGGDSAKIGGGWANEDGCQDTVSTSADAEDGTGACKTYKDRANWAWKGCSVIKSDVFAECHPVVSPNKYFDACRHETCLCHQGGDCGCFCSAVANYARACNQHGISVIWRREGFCELPCCRSCKNQPGYMANITIPSTCEQTGQCAAQGERCCRGTRVEGCACPEGTYFDGKKCVNMTNECDKPCSSSGSVTSTSTTATR</sequence>
<evidence type="ECO:0000256" key="3">
    <source>
        <dbReference type="ARBA" id="ARBA00022690"/>
    </source>
</evidence>
<dbReference type="EMBL" id="JARQWQ010000086">
    <property type="protein sequence ID" value="KAK2552544.1"/>
    <property type="molecule type" value="Genomic_DNA"/>
</dbReference>
<evidence type="ECO:0000256" key="6">
    <source>
        <dbReference type="ARBA" id="ARBA00023180"/>
    </source>
</evidence>
<evidence type="ECO:0000256" key="5">
    <source>
        <dbReference type="ARBA" id="ARBA00023157"/>
    </source>
</evidence>
<keyword evidence="8" id="KW-0732">Signal</keyword>
<keyword evidence="6" id="KW-0325">Glycoprotein</keyword>
<keyword evidence="4" id="KW-0722">Serine protease inhibitor</keyword>
<dbReference type="SMART" id="SM00832">
    <property type="entry name" value="C8"/>
    <property type="match status" value="3"/>
</dbReference>
<comment type="caution">
    <text evidence="11">The sequence shown here is derived from an EMBL/GenBank/DDBJ whole genome shotgun (WGS) entry which is preliminary data.</text>
</comment>
<dbReference type="PROSITE" id="PS50279">
    <property type="entry name" value="BPTI_KUNITZ_2"/>
    <property type="match status" value="1"/>
</dbReference>
<evidence type="ECO:0000259" key="9">
    <source>
        <dbReference type="PROSITE" id="PS50279"/>
    </source>
</evidence>
<keyword evidence="5" id="KW-1015">Disulfide bond</keyword>
<dbReference type="SUPFAM" id="SSF57362">
    <property type="entry name" value="BPTI-like"/>
    <property type="match status" value="1"/>
</dbReference>
<feature type="signal peptide" evidence="8">
    <location>
        <begin position="1"/>
        <end position="31"/>
    </location>
</feature>
<dbReference type="Pfam" id="PF08742">
    <property type="entry name" value="C8"/>
    <property type="match status" value="3"/>
</dbReference>
<evidence type="ECO:0000313" key="11">
    <source>
        <dbReference type="EMBL" id="KAK2552544.1"/>
    </source>
</evidence>
<reference evidence="11" key="2">
    <citation type="journal article" date="2023" name="Science">
        <title>Genomic signatures of disease resistance in endangered staghorn corals.</title>
        <authorList>
            <person name="Vollmer S.V."/>
            <person name="Selwyn J.D."/>
            <person name="Despard B.A."/>
            <person name="Roesel C.L."/>
        </authorList>
    </citation>
    <scope>NUCLEOTIDE SEQUENCE</scope>
    <source>
        <strain evidence="11">K2</strain>
    </source>
</reference>
<evidence type="ECO:0000256" key="4">
    <source>
        <dbReference type="ARBA" id="ARBA00022900"/>
    </source>
</evidence>
<dbReference type="Pfam" id="PF00094">
    <property type="entry name" value="VWD"/>
    <property type="match status" value="3"/>
</dbReference>
<dbReference type="GO" id="GO:0031012">
    <property type="term" value="C:extracellular matrix"/>
    <property type="evidence" value="ECO:0007669"/>
    <property type="project" value="TreeGrafter"/>
</dbReference>
<dbReference type="Proteomes" id="UP001249851">
    <property type="component" value="Unassembled WGS sequence"/>
</dbReference>
<feature type="domain" description="VWFD" evidence="10">
    <location>
        <begin position="1015"/>
        <end position="1206"/>
    </location>
</feature>
<feature type="chain" id="PRO_5042077251" evidence="8">
    <location>
        <begin position="32"/>
        <end position="1387"/>
    </location>
</feature>
<keyword evidence="3" id="KW-0646">Protease inhibitor</keyword>
<dbReference type="InterPro" id="IPR014853">
    <property type="entry name" value="VWF/SSPO/ZAN-like_Cys-rich_dom"/>
</dbReference>
<evidence type="ECO:0000313" key="12">
    <source>
        <dbReference type="Proteomes" id="UP001249851"/>
    </source>
</evidence>
<feature type="domain" description="VWFD" evidence="10">
    <location>
        <begin position="213"/>
        <end position="396"/>
    </location>
</feature>
<comment type="similarity">
    <text evidence="2">Belongs to the venom Kunitz-type family. Sea anemone type 2 potassium channel toxin subfamily.</text>
</comment>
<dbReference type="SUPFAM" id="SSF57567">
    <property type="entry name" value="Serine protease inhibitors"/>
    <property type="match status" value="2"/>
</dbReference>